<keyword evidence="2" id="KW-1185">Reference proteome</keyword>
<gene>
    <name evidence="1" type="ORF">VICG_00397</name>
</gene>
<reference evidence="2" key="1">
    <citation type="submission" date="2011-05" db="EMBL/GenBank/DDBJ databases">
        <title>The genome sequence of Vittaforma corneae strain ATCC 50505.</title>
        <authorList>
            <consortium name="The Broad Institute Genome Sequencing Platform"/>
            <person name="Cuomo C."/>
            <person name="Didier E."/>
            <person name="Bowers L."/>
            <person name="Young S.K."/>
            <person name="Zeng Q."/>
            <person name="Gargeya S."/>
            <person name="Fitzgerald M."/>
            <person name="Haas B."/>
            <person name="Abouelleil A."/>
            <person name="Alvarado L."/>
            <person name="Arachchi H.M."/>
            <person name="Berlin A."/>
            <person name="Chapman S.B."/>
            <person name="Gearin G."/>
            <person name="Goldberg J."/>
            <person name="Griggs A."/>
            <person name="Gujja S."/>
            <person name="Hansen M."/>
            <person name="Heiman D."/>
            <person name="Howarth C."/>
            <person name="Larimer J."/>
            <person name="Lui A."/>
            <person name="MacDonald P.J.P."/>
            <person name="McCowen C."/>
            <person name="Montmayeur A."/>
            <person name="Murphy C."/>
            <person name="Neiman D."/>
            <person name="Pearson M."/>
            <person name="Priest M."/>
            <person name="Roberts A."/>
            <person name="Saif S."/>
            <person name="Shea T."/>
            <person name="Sisk P."/>
            <person name="Stolte C."/>
            <person name="Sykes S."/>
            <person name="Wortman J."/>
            <person name="Nusbaum C."/>
            <person name="Birren B."/>
        </authorList>
    </citation>
    <scope>NUCLEOTIDE SEQUENCE [LARGE SCALE GENOMIC DNA]</scope>
    <source>
        <strain evidence="2">ATCC 50505</strain>
    </source>
</reference>
<dbReference type="InParanoid" id="L2GQ85"/>
<evidence type="ECO:0000313" key="1">
    <source>
        <dbReference type="EMBL" id="ELA42645.1"/>
    </source>
</evidence>
<name>L2GQ85_VITCO</name>
<protein>
    <submittedName>
        <fullName evidence="1">Uncharacterized protein</fullName>
    </submittedName>
</protein>
<proteinExistence type="predicted"/>
<evidence type="ECO:0000313" key="2">
    <source>
        <dbReference type="Proteomes" id="UP000011082"/>
    </source>
</evidence>
<sequence>MKSIMSSTEFDEYKQMINEYLIDCCIHSDHAIRLQCLDIIRYLPIIFILRHDQHSLVKKKAYDIWKEAVFNTNRELKNIACDVLDFIKYRDVKVFCYALKGTISEICLKYLSCLEDYLKSCNDEGIKEFIYVEAVNNNKLVNLAAEFCKAHFCPELFNTLSKTPVLRDDIINNIDKSLLYGLCAENNELAFLLFNHTQDPVYIDLISTPQKLEIIKSHYQSHKTVSINDENVIFILQSIESCSATEDLLLRIHPTFSYYYISVHRVNCGALPKIFERVFSTCTNIDELMVDRNLNYIRSCSFEYVENKLKLMLLLISRPERAFFERVVELIKDTKFAFSIDQNSLYEILGYLFRNMLLANRRNSCAECISIIYKNHKNEMGYFKIIAENIVIKIK</sequence>
<dbReference type="RefSeq" id="XP_007603850.1">
    <property type="nucleotide sequence ID" value="XM_007603788.1"/>
</dbReference>
<dbReference type="VEuPathDB" id="MicrosporidiaDB:VICG_00397"/>
<dbReference type="AlphaFoldDB" id="L2GQ85"/>
<dbReference type="EMBL" id="JH370131">
    <property type="protein sequence ID" value="ELA42645.1"/>
    <property type="molecule type" value="Genomic_DNA"/>
</dbReference>
<organism evidence="1 2">
    <name type="scientific">Vittaforma corneae (strain ATCC 50505)</name>
    <name type="common">Microsporidian parasite</name>
    <name type="synonym">Nosema corneum</name>
    <dbReference type="NCBI Taxonomy" id="993615"/>
    <lineage>
        <taxon>Eukaryota</taxon>
        <taxon>Fungi</taxon>
        <taxon>Fungi incertae sedis</taxon>
        <taxon>Microsporidia</taxon>
        <taxon>Nosematidae</taxon>
        <taxon>Vittaforma</taxon>
    </lineage>
</organism>
<dbReference type="Proteomes" id="UP000011082">
    <property type="component" value="Unassembled WGS sequence"/>
</dbReference>
<dbReference type="HOGENOM" id="CLU_698681_0_0_1"/>
<dbReference type="GeneID" id="19881115"/>
<accession>L2GQ85</accession>
<dbReference type="OrthoDB" id="5148094at2759"/>